<evidence type="ECO:0000313" key="2">
    <source>
        <dbReference type="Proteomes" id="UP000239872"/>
    </source>
</evidence>
<evidence type="ECO:0000313" key="1">
    <source>
        <dbReference type="EMBL" id="PQJ11428.1"/>
    </source>
</evidence>
<comment type="caution">
    <text evidence="1">The sequence shown here is derived from an EMBL/GenBank/DDBJ whole genome shotgun (WGS) entry which is preliminary data.</text>
</comment>
<dbReference type="EMBL" id="PPSL01000002">
    <property type="protein sequence ID" value="PQJ11428.1"/>
    <property type="molecule type" value="Genomic_DNA"/>
</dbReference>
<reference evidence="1 2" key="1">
    <citation type="submission" date="2018-01" db="EMBL/GenBank/DDBJ databases">
        <title>A novel member of the phylum Bacteroidetes isolated from glacier ice.</title>
        <authorList>
            <person name="Liu Q."/>
            <person name="Xin Y.-H."/>
        </authorList>
    </citation>
    <scope>NUCLEOTIDE SEQUENCE [LARGE SCALE GENOMIC DNA]</scope>
    <source>
        <strain evidence="1 2">RB1R16</strain>
    </source>
</reference>
<dbReference type="Proteomes" id="UP000239872">
    <property type="component" value="Unassembled WGS sequence"/>
</dbReference>
<gene>
    <name evidence="1" type="ORF">CJD36_006395</name>
</gene>
<keyword evidence="2" id="KW-1185">Reference proteome</keyword>
<organism evidence="1 2">
    <name type="scientific">Flavipsychrobacter stenotrophus</name>
    <dbReference type="NCBI Taxonomy" id="2077091"/>
    <lineage>
        <taxon>Bacteria</taxon>
        <taxon>Pseudomonadati</taxon>
        <taxon>Bacteroidota</taxon>
        <taxon>Chitinophagia</taxon>
        <taxon>Chitinophagales</taxon>
        <taxon>Chitinophagaceae</taxon>
        <taxon>Flavipsychrobacter</taxon>
    </lineage>
</organism>
<dbReference type="AlphaFoldDB" id="A0A2S7SXI9"/>
<name>A0A2S7SXI9_9BACT</name>
<protein>
    <submittedName>
        <fullName evidence="1">Uncharacterized protein</fullName>
    </submittedName>
</protein>
<dbReference type="RefSeq" id="WP_105038307.1">
    <property type="nucleotide sequence ID" value="NZ_PPSL01000002.1"/>
</dbReference>
<proteinExistence type="predicted"/>
<accession>A0A2S7SXI9</accession>
<sequence length="73" mass="8157">MEPNEKFKEGFTKIASGFKSDNVSPAEFKNGKYPAWAVKAMGYTAREMRAGGYSKRALKLAGFTEDEIKETDE</sequence>